<evidence type="ECO:0000313" key="3">
    <source>
        <dbReference type="Proteomes" id="UP000784294"/>
    </source>
</evidence>
<dbReference type="SUPFAM" id="SSF50978">
    <property type="entry name" value="WD40 repeat-like"/>
    <property type="match status" value="1"/>
</dbReference>
<reference evidence="2" key="1">
    <citation type="submission" date="2018-11" db="EMBL/GenBank/DDBJ databases">
        <authorList>
            <consortium name="Pathogen Informatics"/>
        </authorList>
    </citation>
    <scope>NUCLEOTIDE SEQUENCE</scope>
</reference>
<sequence length="154" mass="16403">MDSDYAFISASSDKTVQIWRISANSVDMAADELDKGNWLGWSRYWPGPRNAGVGNEAGIEVGIMGTRIQRGLSESAIAAGGSGTSAITTDGLYTSGTASSISIQSVDSLSAQFVFREHKKPVFAAYLFDHRHVASLDGSLIVWDPNTGQKVSVS</sequence>
<dbReference type="Gene3D" id="2.130.10.10">
    <property type="entry name" value="YVTN repeat-like/Quinoprotein amine dehydrogenase"/>
    <property type="match status" value="1"/>
</dbReference>
<dbReference type="InterPro" id="IPR036322">
    <property type="entry name" value="WD40_repeat_dom_sf"/>
</dbReference>
<dbReference type="InterPro" id="IPR001680">
    <property type="entry name" value="WD40_rpt"/>
</dbReference>
<evidence type="ECO:0000256" key="1">
    <source>
        <dbReference type="PROSITE-ProRule" id="PRU00221"/>
    </source>
</evidence>
<dbReference type="EMBL" id="CAAALY010275464">
    <property type="protein sequence ID" value="VEL42619.1"/>
    <property type="molecule type" value="Genomic_DNA"/>
</dbReference>
<dbReference type="PROSITE" id="PS50082">
    <property type="entry name" value="WD_REPEATS_2"/>
    <property type="match status" value="1"/>
</dbReference>
<feature type="repeat" description="WD" evidence="1">
    <location>
        <begin position="1"/>
        <end position="29"/>
    </location>
</feature>
<comment type="caution">
    <text evidence="2">The sequence shown here is derived from an EMBL/GenBank/DDBJ whole genome shotgun (WGS) entry which is preliminary data.</text>
</comment>
<evidence type="ECO:0000313" key="2">
    <source>
        <dbReference type="EMBL" id="VEL42619.1"/>
    </source>
</evidence>
<gene>
    <name evidence="2" type="ORF">PXEA_LOCUS36059</name>
</gene>
<keyword evidence="3" id="KW-1185">Reference proteome</keyword>
<accession>A0A448XQV3</accession>
<dbReference type="Proteomes" id="UP000784294">
    <property type="component" value="Unassembled WGS sequence"/>
</dbReference>
<dbReference type="AlphaFoldDB" id="A0A448XQV3"/>
<keyword evidence="1" id="KW-0853">WD repeat</keyword>
<organism evidence="2 3">
    <name type="scientific">Protopolystoma xenopodis</name>
    <dbReference type="NCBI Taxonomy" id="117903"/>
    <lineage>
        <taxon>Eukaryota</taxon>
        <taxon>Metazoa</taxon>
        <taxon>Spiralia</taxon>
        <taxon>Lophotrochozoa</taxon>
        <taxon>Platyhelminthes</taxon>
        <taxon>Monogenea</taxon>
        <taxon>Polyopisthocotylea</taxon>
        <taxon>Polystomatidea</taxon>
        <taxon>Polystomatidae</taxon>
        <taxon>Protopolystoma</taxon>
    </lineage>
</organism>
<protein>
    <submittedName>
        <fullName evidence="2">Uncharacterized protein</fullName>
    </submittedName>
</protein>
<dbReference type="InterPro" id="IPR015943">
    <property type="entry name" value="WD40/YVTN_repeat-like_dom_sf"/>
</dbReference>
<name>A0A448XQV3_9PLAT</name>
<proteinExistence type="predicted"/>